<name>A0A9W8AGG9_9FUNG</name>
<accession>A0A9W8AGG9</accession>
<reference evidence="1" key="1">
    <citation type="submission" date="2022-07" db="EMBL/GenBank/DDBJ databases">
        <title>Phylogenomic reconstructions and comparative analyses of Kickxellomycotina fungi.</title>
        <authorList>
            <person name="Reynolds N.K."/>
            <person name="Stajich J.E."/>
            <person name="Barry K."/>
            <person name="Grigoriev I.V."/>
            <person name="Crous P."/>
            <person name="Smith M.E."/>
        </authorList>
    </citation>
    <scope>NUCLEOTIDE SEQUENCE</scope>
    <source>
        <strain evidence="1">RSA 861</strain>
    </source>
</reference>
<evidence type="ECO:0000313" key="1">
    <source>
        <dbReference type="EMBL" id="KAJ1927400.1"/>
    </source>
</evidence>
<organism evidence="1 2">
    <name type="scientific">Tieghemiomyces parasiticus</name>
    <dbReference type="NCBI Taxonomy" id="78921"/>
    <lineage>
        <taxon>Eukaryota</taxon>
        <taxon>Fungi</taxon>
        <taxon>Fungi incertae sedis</taxon>
        <taxon>Zoopagomycota</taxon>
        <taxon>Kickxellomycotina</taxon>
        <taxon>Dimargaritomycetes</taxon>
        <taxon>Dimargaritales</taxon>
        <taxon>Dimargaritaceae</taxon>
        <taxon>Tieghemiomyces</taxon>
    </lineage>
</organism>
<keyword evidence="2" id="KW-1185">Reference proteome</keyword>
<dbReference type="AlphaFoldDB" id="A0A9W8AGG9"/>
<evidence type="ECO:0000313" key="2">
    <source>
        <dbReference type="Proteomes" id="UP001150569"/>
    </source>
</evidence>
<proteinExistence type="predicted"/>
<sequence>MSNLTSDCLRAEDRIVFIDLATNEEHKGQVVIANPEADVLGIYMIYQFEVRRYTYSGIKVLSKDDDYE</sequence>
<protein>
    <submittedName>
        <fullName evidence="1">Uncharacterized protein</fullName>
    </submittedName>
</protein>
<gene>
    <name evidence="1" type="ORF">IWQ60_002950</name>
</gene>
<comment type="caution">
    <text evidence="1">The sequence shown here is derived from an EMBL/GenBank/DDBJ whole genome shotgun (WGS) entry which is preliminary data.</text>
</comment>
<dbReference type="EMBL" id="JANBPT010000119">
    <property type="protein sequence ID" value="KAJ1927400.1"/>
    <property type="molecule type" value="Genomic_DNA"/>
</dbReference>
<dbReference type="Proteomes" id="UP001150569">
    <property type="component" value="Unassembled WGS sequence"/>
</dbReference>